<organism evidence="2 3">
    <name type="scientific">Pseudomonas syringae pv. papulans</name>
    <dbReference type="NCBI Taxonomy" id="83963"/>
    <lineage>
        <taxon>Bacteria</taxon>
        <taxon>Pseudomonadati</taxon>
        <taxon>Pseudomonadota</taxon>
        <taxon>Gammaproteobacteria</taxon>
        <taxon>Pseudomonadales</taxon>
        <taxon>Pseudomonadaceae</taxon>
        <taxon>Pseudomonas</taxon>
        <taxon>Pseudomonas syringae</taxon>
    </lineage>
</organism>
<protein>
    <submittedName>
        <fullName evidence="2">DUF4411 family protein</fullName>
    </submittedName>
</protein>
<reference evidence="2" key="1">
    <citation type="submission" date="2021-02" db="EMBL/GenBank/DDBJ databases">
        <title>Genome analysis of blister spot of apple pathogen from New York area.</title>
        <authorList>
            <person name="Kandel P."/>
            <person name="Hockett K.L."/>
            <person name="Santander R."/>
            <person name="Acimovic S."/>
        </authorList>
    </citation>
    <scope>NUCLEOTIDE SEQUENCE</scope>
    <source>
        <strain evidence="2">PSP1</strain>
    </source>
</reference>
<sequence length="189" mass="20975">MTYFLDSNTLIEAKNRYYGMRICPAYWQWLLLQNQAFSLASIEPVKDELTKGHDELAAWAIDNSSFFWGVSDEDTQTAFVKVATLVAQAQGMKTGAMEEFLRGADPWLIAKALTCGATVVTHEVRNMDARRKFIIPNLCEQLNVPYMNTFELLHHLSAIFVLPQPGETPPPSSATISGSSEYTSGSSSS</sequence>
<dbReference type="Proteomes" id="UP001162155">
    <property type="component" value="Unassembled WGS sequence"/>
</dbReference>
<comment type="caution">
    <text evidence="2">The sequence shown here is derived from an EMBL/GenBank/DDBJ whole genome shotgun (WGS) entry which is preliminary data.</text>
</comment>
<accession>A0A0P9X364</accession>
<proteinExistence type="predicted"/>
<dbReference type="AlphaFoldDB" id="A0A0P9X364"/>
<gene>
    <name evidence="2" type="ORF">JW322_26090</name>
</gene>
<evidence type="ECO:0000256" key="1">
    <source>
        <dbReference type="SAM" id="MobiDB-lite"/>
    </source>
</evidence>
<dbReference type="RefSeq" id="WP_080336672.1">
    <property type="nucleotide sequence ID" value="NZ_JAFFRY010000046.1"/>
</dbReference>
<dbReference type="Pfam" id="PF14367">
    <property type="entry name" value="DUF4411"/>
    <property type="match status" value="1"/>
</dbReference>
<dbReference type="EMBL" id="JAFFRZ010000001">
    <property type="protein sequence ID" value="MDH4625141.1"/>
    <property type="molecule type" value="Genomic_DNA"/>
</dbReference>
<feature type="compositionally biased region" description="Low complexity" evidence="1">
    <location>
        <begin position="177"/>
        <end position="189"/>
    </location>
</feature>
<name>A0A0P9X364_PSESX</name>
<evidence type="ECO:0000313" key="3">
    <source>
        <dbReference type="Proteomes" id="UP001162155"/>
    </source>
</evidence>
<feature type="region of interest" description="Disordered" evidence="1">
    <location>
        <begin position="167"/>
        <end position="189"/>
    </location>
</feature>
<evidence type="ECO:0000313" key="2">
    <source>
        <dbReference type="EMBL" id="MDH4625141.1"/>
    </source>
</evidence>
<dbReference type="InterPro" id="IPR016541">
    <property type="entry name" value="UCP008505"/>
</dbReference>